<evidence type="ECO:0000313" key="2">
    <source>
        <dbReference type="Proteomes" id="UP001180724"/>
    </source>
</evidence>
<dbReference type="EMBL" id="JAVRFH010000178">
    <property type="protein sequence ID" value="MDT0616532.1"/>
    <property type="molecule type" value="Genomic_DNA"/>
</dbReference>
<accession>A0ABU3B3X4</accession>
<comment type="caution">
    <text evidence="1">The sequence shown here is derived from an EMBL/GenBank/DDBJ whole genome shotgun (WGS) entry which is preliminary data.</text>
</comment>
<gene>
    <name evidence="1" type="ORF">RM812_41340</name>
</gene>
<proteinExistence type="predicted"/>
<reference evidence="1" key="1">
    <citation type="submission" date="2024-05" db="EMBL/GenBank/DDBJ databases">
        <title>30 novel species of actinomycetes from the DSMZ collection.</title>
        <authorList>
            <person name="Nouioui I."/>
        </authorList>
    </citation>
    <scope>NUCLEOTIDE SEQUENCE</scope>
    <source>
        <strain evidence="1">DSM 40712</strain>
    </source>
</reference>
<sequence length="166" mass="18041">MRFRLLTAVRALLTDGRIADRKDVVRVSALVLMAKASRGTCRVEITARELGRWLGVSESTVDHEVLPVLREVEAVSARVLRGDDGLPTGVEYRVEPLWEARGDAGAPLALSKVELATLLRFIEGLFAPGWGEQCATPPGLLVERRGRGAASDRLALVLLALHARPD</sequence>
<dbReference type="Proteomes" id="UP001180724">
    <property type="component" value="Unassembled WGS sequence"/>
</dbReference>
<evidence type="ECO:0000313" key="1">
    <source>
        <dbReference type="EMBL" id="MDT0616532.1"/>
    </source>
</evidence>
<organism evidence="1 2">
    <name type="scientific">Streptomyces lancefieldiae</name>
    <dbReference type="NCBI Taxonomy" id="3075520"/>
    <lineage>
        <taxon>Bacteria</taxon>
        <taxon>Bacillati</taxon>
        <taxon>Actinomycetota</taxon>
        <taxon>Actinomycetes</taxon>
        <taxon>Kitasatosporales</taxon>
        <taxon>Streptomycetaceae</taxon>
        <taxon>Streptomyces</taxon>
    </lineage>
</organism>
<protein>
    <submittedName>
        <fullName evidence="1">Uncharacterized protein</fullName>
    </submittedName>
</protein>
<name>A0ABU3B3X4_9ACTN</name>
<keyword evidence="2" id="KW-1185">Reference proteome</keyword>
<feature type="non-terminal residue" evidence="1">
    <location>
        <position position="166"/>
    </location>
</feature>